<dbReference type="AlphaFoldDB" id="A0A2J8A287"/>
<comment type="caution">
    <text evidence="1">The sequence shown here is derived from an EMBL/GenBank/DDBJ whole genome shotgun (WGS) entry which is preliminary data.</text>
</comment>
<proteinExistence type="predicted"/>
<evidence type="ECO:0000313" key="1">
    <source>
        <dbReference type="EMBL" id="PNH06615.1"/>
    </source>
</evidence>
<evidence type="ECO:0000313" key="2">
    <source>
        <dbReference type="Proteomes" id="UP000236333"/>
    </source>
</evidence>
<evidence type="ECO:0008006" key="3">
    <source>
        <dbReference type="Google" id="ProtNLM"/>
    </source>
</evidence>
<dbReference type="EMBL" id="PGGS01000225">
    <property type="protein sequence ID" value="PNH06615.1"/>
    <property type="molecule type" value="Genomic_DNA"/>
</dbReference>
<dbReference type="InterPro" id="IPR036047">
    <property type="entry name" value="F-box-like_dom_sf"/>
</dbReference>
<dbReference type="SUPFAM" id="SSF81383">
    <property type="entry name" value="F-box domain"/>
    <property type="match status" value="1"/>
</dbReference>
<keyword evidence="2" id="KW-1185">Reference proteome</keyword>
<accession>A0A2J8A287</accession>
<protein>
    <recommendedName>
        <fullName evidence="3">F-box domain-containing protein</fullName>
    </recommendedName>
</protein>
<sequence length="190" mass="19655">MAMACQIGSVPDDVLLTTVITTLRDARDLCALGSSGKRYRALAGCESLWNALFDERWGVATKLQRRAASLAGGYKSLYASKHCTDKTAHPWTKPAPEEIRASVEKLAARVRDEEQQVAALAGWAPNLMGSGLEEAGGGADAGQAAAAAAAAAGSGGGGGSAVPLGVGLSAWGEQPEDRYLALCVREEAPW</sequence>
<organism evidence="1 2">
    <name type="scientific">Tetrabaena socialis</name>
    <dbReference type="NCBI Taxonomy" id="47790"/>
    <lineage>
        <taxon>Eukaryota</taxon>
        <taxon>Viridiplantae</taxon>
        <taxon>Chlorophyta</taxon>
        <taxon>core chlorophytes</taxon>
        <taxon>Chlorophyceae</taxon>
        <taxon>CS clade</taxon>
        <taxon>Chlamydomonadales</taxon>
        <taxon>Tetrabaenaceae</taxon>
        <taxon>Tetrabaena</taxon>
    </lineage>
</organism>
<gene>
    <name evidence="1" type="ORF">TSOC_006999</name>
</gene>
<dbReference type="Proteomes" id="UP000236333">
    <property type="component" value="Unassembled WGS sequence"/>
</dbReference>
<reference evidence="1 2" key="1">
    <citation type="journal article" date="2017" name="Mol. Biol. Evol.">
        <title>The 4-celled Tetrabaena socialis nuclear genome reveals the essential components for genetic control of cell number at the origin of multicellularity in the volvocine lineage.</title>
        <authorList>
            <person name="Featherston J."/>
            <person name="Arakaki Y."/>
            <person name="Hanschen E.R."/>
            <person name="Ferris P.J."/>
            <person name="Michod R.E."/>
            <person name="Olson B.J.S.C."/>
            <person name="Nozaki H."/>
            <person name="Durand P.M."/>
        </authorList>
    </citation>
    <scope>NUCLEOTIDE SEQUENCE [LARGE SCALE GENOMIC DNA]</scope>
    <source>
        <strain evidence="1 2">NIES-571</strain>
    </source>
</reference>
<name>A0A2J8A287_9CHLO</name>